<feature type="region of interest" description="Disordered" evidence="1">
    <location>
        <begin position="102"/>
        <end position="126"/>
    </location>
</feature>
<organism evidence="3 4">
    <name type="scientific">Ananas comosus</name>
    <name type="common">Pineapple</name>
    <name type="synonym">Ananas ananas</name>
    <dbReference type="NCBI Taxonomy" id="4615"/>
    <lineage>
        <taxon>Eukaryota</taxon>
        <taxon>Viridiplantae</taxon>
        <taxon>Streptophyta</taxon>
        <taxon>Embryophyta</taxon>
        <taxon>Tracheophyta</taxon>
        <taxon>Spermatophyta</taxon>
        <taxon>Magnoliopsida</taxon>
        <taxon>Liliopsida</taxon>
        <taxon>Poales</taxon>
        <taxon>Bromeliaceae</taxon>
        <taxon>Bromelioideae</taxon>
        <taxon>Ananas</taxon>
    </lineage>
</organism>
<feature type="region of interest" description="Disordered" evidence="1">
    <location>
        <begin position="324"/>
        <end position="351"/>
    </location>
</feature>
<dbReference type="STRING" id="4615.A0A199UID1"/>
<name>A0A199UID1_ANACO</name>
<dbReference type="PANTHER" id="PTHR33494">
    <property type="entry name" value="OS02G0793800 PROTEIN"/>
    <property type="match status" value="1"/>
</dbReference>
<evidence type="ECO:0000313" key="3">
    <source>
        <dbReference type="EMBL" id="OAY64461.1"/>
    </source>
</evidence>
<dbReference type="PANTHER" id="PTHR33494:SF1">
    <property type="entry name" value="C2H2-TYPE DOMAIN-CONTAINING PROTEIN-RELATED"/>
    <property type="match status" value="1"/>
</dbReference>
<feature type="domain" description="TRF2/HOY1 PH-like" evidence="2">
    <location>
        <begin position="132"/>
        <end position="250"/>
    </location>
</feature>
<comment type="caution">
    <text evidence="3">The sequence shown here is derived from an EMBL/GenBank/DDBJ whole genome shotgun (WGS) entry which is preliminary data.</text>
</comment>
<gene>
    <name evidence="3" type="ORF">ACMD2_04389</name>
</gene>
<dbReference type="EMBL" id="LSRQ01007888">
    <property type="protein sequence ID" value="OAY64461.1"/>
    <property type="molecule type" value="Genomic_DNA"/>
</dbReference>
<dbReference type="Proteomes" id="UP000092600">
    <property type="component" value="Unassembled WGS sequence"/>
</dbReference>
<reference evidence="3 4" key="1">
    <citation type="journal article" date="2016" name="DNA Res.">
        <title>The draft genome of MD-2 pineapple using hybrid error correction of long reads.</title>
        <authorList>
            <person name="Redwan R.M."/>
            <person name="Saidin A."/>
            <person name="Kumar S.V."/>
        </authorList>
    </citation>
    <scope>NUCLEOTIDE SEQUENCE [LARGE SCALE GENOMIC DNA]</scope>
    <source>
        <strain evidence="4">cv. MD2</strain>
        <tissue evidence="3">Leaf</tissue>
    </source>
</reference>
<sequence>MVHLPNLGKLRPDSELLLKAAAAAAAETERMGVKAEIEDPLDEEYGPFDKRSKFASPQQEWSPGVAVVSSEAMPYNLLNEPSPLGLRLRKSPSLVDLIQMRLSQANGEPEKTKESRPTGGGLASSEKLKASNFPASLLKIGDWERVSKYENDLVAKCYFAKHKLVWEVLDGGLKSKIEIQWSEITALKATCPENGPGTLDVVLAKQPLFFRETNPQPRKHTLWQSTSDFTGGQASIHRRHFLQCPQGLLNKHFEKLIQCDPRLCLLSRQPDFILENPYFELKSSVGEDPVELKFHHFDSMNEGHPLQIQRVQEMKPSIVAQTHSPISVTDSQVSEENASGETDAPQSSGSQFKVPGFWPSMSISEFMNHLEHHISGPINLGHQPLHEDLLNKEKLEHLAQYLLNDSQSSPTADEKSLMSRVNSFCCLIQKDPTTIQNLQIAAANSETAGADGNYDDKSDKKPVRTFAASDGGTNGVSGFKQPGSISRKDSVRAGLCGTEIERKLIALCSDDKRPSDLGFSSTNPPHQIVQATRRNKEGKEVKWTPIEKMVVSANGGEREEERDEGARGLSFDALGTRLGGGEK</sequence>
<dbReference type="AlphaFoldDB" id="A0A199UID1"/>
<feature type="region of interest" description="Disordered" evidence="1">
    <location>
        <begin position="28"/>
        <end position="57"/>
    </location>
</feature>
<dbReference type="InterPro" id="IPR057939">
    <property type="entry name" value="TRF2_HOY1_PH"/>
</dbReference>
<protein>
    <recommendedName>
        <fullName evidence="2">TRF2/HOY1 PH-like domain-containing protein</fullName>
    </recommendedName>
</protein>
<evidence type="ECO:0000256" key="1">
    <source>
        <dbReference type="SAM" id="MobiDB-lite"/>
    </source>
</evidence>
<dbReference type="Pfam" id="PF24818">
    <property type="entry name" value="PH_TRF2_HOY1"/>
    <property type="match status" value="1"/>
</dbReference>
<feature type="compositionally biased region" description="Basic and acidic residues" evidence="1">
    <location>
        <begin position="28"/>
        <end position="37"/>
    </location>
</feature>
<proteinExistence type="predicted"/>
<accession>A0A199UID1</accession>
<evidence type="ECO:0000259" key="2">
    <source>
        <dbReference type="Pfam" id="PF24818"/>
    </source>
</evidence>
<feature type="region of interest" description="Disordered" evidence="1">
    <location>
        <begin position="465"/>
        <end position="488"/>
    </location>
</feature>
<evidence type="ECO:0000313" key="4">
    <source>
        <dbReference type="Proteomes" id="UP000092600"/>
    </source>
</evidence>
<feature type="region of interest" description="Disordered" evidence="1">
    <location>
        <begin position="552"/>
        <end position="583"/>
    </location>
</feature>